<name>A0A0C2MR06_THEKT</name>
<keyword evidence="1" id="KW-0812">Transmembrane</keyword>
<protein>
    <submittedName>
        <fullName evidence="2">Uncharacterized protein</fullName>
    </submittedName>
</protein>
<dbReference type="EMBL" id="JWZT01002340">
    <property type="protein sequence ID" value="KII69631.1"/>
    <property type="molecule type" value="Genomic_DNA"/>
</dbReference>
<keyword evidence="1" id="KW-0472">Membrane</keyword>
<sequence>MEDLYVDLNDRFKLYFHDSWKTDDGTLLVSMKLEHSDISRLAQINSKEAKLLPNPFNLNIHSLTKKYIEFASAPIYFHAAEIYLLRKSEVGRQQYKMIPLKVYRIKVISTPNITCKCSSNFIRMNYFCRCTIFSRPIANVSIQSPNHIDHTLNVETQINQFDYHKTTANITFNNIRQDTEINICLKDEYMFENRPCYKFKAQRFPRRISDLLIVYFLLPILMLTVLPILVFLILSCVKWRKTKNKSNRCVITEETDDYQALLSDEDSKISKDTRSLAKLNKHDRVCISSLLNDNVSEEAIKNTIYMTAQI</sequence>
<feature type="transmembrane region" description="Helical" evidence="1">
    <location>
        <begin position="212"/>
        <end position="237"/>
    </location>
</feature>
<accession>A0A0C2MR06</accession>
<reference evidence="2 3" key="1">
    <citation type="journal article" date="2014" name="Genome Biol. Evol.">
        <title>The genome of the myxosporean Thelohanellus kitauei shows adaptations to nutrient acquisition within its fish host.</title>
        <authorList>
            <person name="Yang Y."/>
            <person name="Xiong J."/>
            <person name="Zhou Z."/>
            <person name="Huo F."/>
            <person name="Miao W."/>
            <person name="Ran C."/>
            <person name="Liu Y."/>
            <person name="Zhang J."/>
            <person name="Feng J."/>
            <person name="Wang M."/>
            <person name="Wang M."/>
            <person name="Wang L."/>
            <person name="Yao B."/>
        </authorList>
    </citation>
    <scope>NUCLEOTIDE SEQUENCE [LARGE SCALE GENOMIC DNA]</scope>
    <source>
        <strain evidence="2">Wuqing</strain>
    </source>
</reference>
<comment type="caution">
    <text evidence="2">The sequence shown here is derived from an EMBL/GenBank/DDBJ whole genome shotgun (WGS) entry which is preliminary data.</text>
</comment>
<evidence type="ECO:0000256" key="1">
    <source>
        <dbReference type="SAM" id="Phobius"/>
    </source>
</evidence>
<keyword evidence="3" id="KW-1185">Reference proteome</keyword>
<gene>
    <name evidence="2" type="ORF">RF11_10218</name>
</gene>
<organism evidence="2 3">
    <name type="scientific">Thelohanellus kitauei</name>
    <name type="common">Myxosporean</name>
    <dbReference type="NCBI Taxonomy" id="669202"/>
    <lineage>
        <taxon>Eukaryota</taxon>
        <taxon>Metazoa</taxon>
        <taxon>Cnidaria</taxon>
        <taxon>Myxozoa</taxon>
        <taxon>Myxosporea</taxon>
        <taxon>Bivalvulida</taxon>
        <taxon>Platysporina</taxon>
        <taxon>Myxobolidae</taxon>
        <taxon>Thelohanellus</taxon>
    </lineage>
</organism>
<dbReference type="AlphaFoldDB" id="A0A0C2MR06"/>
<keyword evidence="1" id="KW-1133">Transmembrane helix</keyword>
<evidence type="ECO:0000313" key="3">
    <source>
        <dbReference type="Proteomes" id="UP000031668"/>
    </source>
</evidence>
<dbReference type="Proteomes" id="UP000031668">
    <property type="component" value="Unassembled WGS sequence"/>
</dbReference>
<proteinExistence type="predicted"/>
<evidence type="ECO:0000313" key="2">
    <source>
        <dbReference type="EMBL" id="KII69631.1"/>
    </source>
</evidence>